<dbReference type="Proteomes" id="UP001430954">
    <property type="component" value="Unassembled WGS sequence"/>
</dbReference>
<reference evidence="6 7" key="1">
    <citation type="submission" date="2021-09" db="EMBL/GenBank/DDBJ databases">
        <title>Lysobacter sp. 13A isolated from the river sediment.</title>
        <authorList>
            <person name="Liu H."/>
            <person name="Li S."/>
            <person name="Mao S."/>
        </authorList>
    </citation>
    <scope>NUCLEOTIDE SEQUENCE [LARGE SCALE GENOMIC DNA]</scope>
    <source>
        <strain evidence="6 7">13A</strain>
    </source>
</reference>
<dbReference type="EMBL" id="JAINZW010000005">
    <property type="protein sequence ID" value="MBZ4040069.1"/>
    <property type="molecule type" value="Genomic_DNA"/>
</dbReference>
<evidence type="ECO:0000256" key="2">
    <source>
        <dbReference type="ARBA" id="ARBA00023284"/>
    </source>
</evidence>
<dbReference type="Pfam" id="PF13462">
    <property type="entry name" value="Thioredoxin_4"/>
    <property type="match status" value="1"/>
</dbReference>
<dbReference type="SUPFAM" id="SSF52833">
    <property type="entry name" value="Thioredoxin-like"/>
    <property type="match status" value="1"/>
</dbReference>
<evidence type="ECO:0000313" key="7">
    <source>
        <dbReference type="Proteomes" id="UP001430954"/>
    </source>
</evidence>
<feature type="compositionally biased region" description="Low complexity" evidence="3">
    <location>
        <begin position="38"/>
        <end position="68"/>
    </location>
</feature>
<feature type="region of interest" description="Disordered" evidence="3">
    <location>
        <begin position="260"/>
        <end position="286"/>
    </location>
</feature>
<organism evidence="6 7">
    <name type="scientific">Novilysobacter selenitireducens</name>
    <dbReference type="NCBI Taxonomy" id="2872639"/>
    <lineage>
        <taxon>Bacteria</taxon>
        <taxon>Pseudomonadati</taxon>
        <taxon>Pseudomonadota</taxon>
        <taxon>Gammaproteobacteria</taxon>
        <taxon>Lysobacterales</taxon>
        <taxon>Lysobacteraceae</taxon>
        <taxon>Novilysobacter</taxon>
    </lineage>
</organism>
<dbReference type="Gene3D" id="3.40.30.10">
    <property type="entry name" value="Glutaredoxin"/>
    <property type="match status" value="1"/>
</dbReference>
<keyword evidence="2" id="KW-0676">Redox-active center</keyword>
<gene>
    <name evidence="6" type="ORF">K6753_11065</name>
</gene>
<dbReference type="PROSITE" id="PS00194">
    <property type="entry name" value="THIOREDOXIN_1"/>
    <property type="match status" value="1"/>
</dbReference>
<protein>
    <submittedName>
        <fullName evidence="6">Thiol:disulfide interchange protein DsbA/DsbL</fullName>
    </submittedName>
</protein>
<dbReference type="InterPro" id="IPR023205">
    <property type="entry name" value="DsbA/DsbL"/>
</dbReference>
<name>A0ABS7T859_9GAMM</name>
<feature type="region of interest" description="Disordered" evidence="3">
    <location>
        <begin position="27"/>
        <end position="71"/>
    </location>
</feature>
<accession>A0ABS7T859</accession>
<sequence length="286" mass="29631">MTLRLPVTARSGLLLTALLALAACSSQEGPAPGERTADPAAAPAQTSAPAQAEGDVPATPAAPGEAAPPQGPAPTLGVEYFEIAGGQPFAPGPAGTVEVVEVFGYTCPACARFEPLVSAWKARQPAYVRFTPVAAPFGGYWMPYAKAFYAADSMGLREKTHDAMFQAVHVDRSLPAQGVTDEQIAAFYAGHGANAQEFANTMSSFAVDARMKRATQFLQRSGVDATPTIVVDGKYRIASGQPYEDVLRITDHLVARARAENAPAAPAADAATDAEAETPAAEEAAG</sequence>
<dbReference type="PROSITE" id="PS51257">
    <property type="entry name" value="PROKAR_LIPOPROTEIN"/>
    <property type="match status" value="1"/>
</dbReference>
<evidence type="ECO:0000256" key="1">
    <source>
        <dbReference type="ARBA" id="ARBA00022729"/>
    </source>
</evidence>
<keyword evidence="7" id="KW-1185">Reference proteome</keyword>
<dbReference type="InterPro" id="IPR012336">
    <property type="entry name" value="Thioredoxin-like_fold"/>
</dbReference>
<evidence type="ECO:0000256" key="3">
    <source>
        <dbReference type="SAM" id="MobiDB-lite"/>
    </source>
</evidence>
<dbReference type="CDD" id="cd03019">
    <property type="entry name" value="DsbA_DsbA"/>
    <property type="match status" value="1"/>
</dbReference>
<feature type="signal peptide" evidence="4">
    <location>
        <begin position="1"/>
        <end position="22"/>
    </location>
</feature>
<evidence type="ECO:0000313" key="6">
    <source>
        <dbReference type="EMBL" id="MBZ4040069.1"/>
    </source>
</evidence>
<dbReference type="PANTHER" id="PTHR35891">
    <property type="entry name" value="THIOL:DISULFIDE INTERCHANGE PROTEIN DSBA"/>
    <property type="match status" value="1"/>
</dbReference>
<feature type="chain" id="PRO_5045994017" evidence="4">
    <location>
        <begin position="23"/>
        <end position="286"/>
    </location>
</feature>
<evidence type="ECO:0000256" key="4">
    <source>
        <dbReference type="SAM" id="SignalP"/>
    </source>
</evidence>
<feature type="domain" description="Thioredoxin-like fold" evidence="5">
    <location>
        <begin position="94"/>
        <end position="246"/>
    </location>
</feature>
<comment type="caution">
    <text evidence="6">The sequence shown here is derived from an EMBL/GenBank/DDBJ whole genome shotgun (WGS) entry which is preliminary data.</text>
</comment>
<dbReference type="InterPro" id="IPR050824">
    <property type="entry name" value="Thiol_disulfide_DsbA"/>
</dbReference>
<keyword evidence="1 4" id="KW-0732">Signal</keyword>
<proteinExistence type="predicted"/>
<evidence type="ECO:0000259" key="5">
    <source>
        <dbReference type="Pfam" id="PF13462"/>
    </source>
</evidence>
<dbReference type="InterPro" id="IPR036249">
    <property type="entry name" value="Thioredoxin-like_sf"/>
</dbReference>
<dbReference type="RefSeq" id="WP_223676526.1">
    <property type="nucleotide sequence ID" value="NZ_JAINZW010000005.1"/>
</dbReference>
<dbReference type="PANTHER" id="PTHR35891:SF2">
    <property type="entry name" value="THIOL:DISULFIDE INTERCHANGE PROTEIN DSBA"/>
    <property type="match status" value="1"/>
</dbReference>
<dbReference type="InterPro" id="IPR017937">
    <property type="entry name" value="Thioredoxin_CS"/>
</dbReference>